<keyword evidence="8" id="KW-0472">Membrane</keyword>
<keyword evidence="5" id="KW-0378">Hydrolase</keyword>
<keyword evidence="3" id="KW-0964">Secreted</keyword>
<dbReference type="Gene3D" id="3.40.50.1110">
    <property type="entry name" value="SGNH hydrolase"/>
    <property type="match status" value="1"/>
</dbReference>
<comment type="similarity">
    <text evidence="2">Belongs to the 'GDSL' lipolytic enzyme family.</text>
</comment>
<evidence type="ECO:0000256" key="4">
    <source>
        <dbReference type="ARBA" id="ARBA00022729"/>
    </source>
</evidence>
<feature type="transmembrane region" description="Helical" evidence="8">
    <location>
        <begin position="235"/>
        <end position="255"/>
    </location>
</feature>
<evidence type="ECO:0000256" key="3">
    <source>
        <dbReference type="ARBA" id="ARBA00022525"/>
    </source>
</evidence>
<dbReference type="GO" id="GO:0005576">
    <property type="term" value="C:extracellular region"/>
    <property type="evidence" value="ECO:0007669"/>
    <property type="project" value="UniProtKB-SubCell"/>
</dbReference>
<dbReference type="GO" id="GO:0016042">
    <property type="term" value="P:lipid catabolic process"/>
    <property type="evidence" value="ECO:0007669"/>
    <property type="project" value="UniProtKB-KW"/>
</dbReference>
<evidence type="ECO:0000313" key="10">
    <source>
        <dbReference type="EMBL" id="KAL3616985.1"/>
    </source>
</evidence>
<comment type="caution">
    <text evidence="10">The sequence shown here is derived from an EMBL/GenBank/DDBJ whole genome shotgun (WGS) entry which is preliminary data.</text>
</comment>
<name>A0ABD3BHU5_9LAMI</name>
<evidence type="ECO:0000256" key="8">
    <source>
        <dbReference type="SAM" id="Phobius"/>
    </source>
</evidence>
<proteinExistence type="inferred from homology"/>
<evidence type="ECO:0000256" key="1">
    <source>
        <dbReference type="ARBA" id="ARBA00004613"/>
    </source>
</evidence>
<keyword evidence="8" id="KW-0812">Transmembrane</keyword>
<keyword evidence="11" id="KW-1185">Reference proteome</keyword>
<keyword evidence="6" id="KW-0442">Lipid degradation</keyword>
<dbReference type="InterPro" id="IPR001087">
    <property type="entry name" value="GDSL"/>
</dbReference>
<evidence type="ECO:0000256" key="9">
    <source>
        <dbReference type="SAM" id="SignalP"/>
    </source>
</evidence>
<comment type="subcellular location">
    <subcellularLocation>
        <location evidence="1">Secreted</location>
    </subcellularLocation>
</comment>
<feature type="transmembrane region" description="Helical" evidence="8">
    <location>
        <begin position="204"/>
        <end position="228"/>
    </location>
</feature>
<feature type="transmembrane region" description="Helical" evidence="8">
    <location>
        <begin position="275"/>
        <end position="294"/>
    </location>
</feature>
<dbReference type="Pfam" id="PF00657">
    <property type="entry name" value="Lipase_GDSL"/>
    <property type="match status" value="1"/>
</dbReference>
<evidence type="ECO:0000256" key="2">
    <source>
        <dbReference type="ARBA" id="ARBA00008668"/>
    </source>
</evidence>
<feature type="signal peptide" evidence="9">
    <location>
        <begin position="1"/>
        <end position="26"/>
    </location>
</feature>
<keyword evidence="4 9" id="KW-0732">Signal</keyword>
<organism evidence="10 11">
    <name type="scientific">Castilleja foliolosa</name>
    <dbReference type="NCBI Taxonomy" id="1961234"/>
    <lineage>
        <taxon>Eukaryota</taxon>
        <taxon>Viridiplantae</taxon>
        <taxon>Streptophyta</taxon>
        <taxon>Embryophyta</taxon>
        <taxon>Tracheophyta</taxon>
        <taxon>Spermatophyta</taxon>
        <taxon>Magnoliopsida</taxon>
        <taxon>eudicotyledons</taxon>
        <taxon>Gunneridae</taxon>
        <taxon>Pentapetalae</taxon>
        <taxon>asterids</taxon>
        <taxon>lamiids</taxon>
        <taxon>Lamiales</taxon>
        <taxon>Orobanchaceae</taxon>
        <taxon>Pedicularideae</taxon>
        <taxon>Castillejinae</taxon>
        <taxon>Castilleja</taxon>
    </lineage>
</organism>
<protein>
    <submittedName>
        <fullName evidence="10">Uncharacterized protein</fullName>
    </submittedName>
</protein>
<dbReference type="GO" id="GO:0016787">
    <property type="term" value="F:hydrolase activity"/>
    <property type="evidence" value="ECO:0007669"/>
    <property type="project" value="UniProtKB-KW"/>
</dbReference>
<keyword evidence="7" id="KW-0443">Lipid metabolism</keyword>
<keyword evidence="8" id="KW-1133">Transmembrane helix</keyword>
<dbReference type="PANTHER" id="PTHR45650:SF9">
    <property type="entry name" value="SGNH HYDROLASE-TYPE ESTERASE DOMAIN-CONTAINING PROTEIN"/>
    <property type="match status" value="1"/>
</dbReference>
<evidence type="ECO:0000313" key="11">
    <source>
        <dbReference type="Proteomes" id="UP001632038"/>
    </source>
</evidence>
<evidence type="ECO:0000256" key="7">
    <source>
        <dbReference type="ARBA" id="ARBA00023098"/>
    </source>
</evidence>
<dbReference type="EMBL" id="JAVIJP010000087">
    <property type="protein sequence ID" value="KAL3616985.1"/>
    <property type="molecule type" value="Genomic_DNA"/>
</dbReference>
<dbReference type="InterPro" id="IPR036514">
    <property type="entry name" value="SGNH_hydro_sf"/>
</dbReference>
<dbReference type="PANTHER" id="PTHR45650">
    <property type="entry name" value="GDSL-LIKE LIPASE/ACYLHYDROLASE-RELATED"/>
    <property type="match status" value="1"/>
</dbReference>
<evidence type="ECO:0000256" key="5">
    <source>
        <dbReference type="ARBA" id="ARBA00022801"/>
    </source>
</evidence>
<gene>
    <name evidence="10" type="ORF">CASFOL_039379</name>
</gene>
<evidence type="ECO:0000256" key="6">
    <source>
        <dbReference type="ARBA" id="ARBA00022963"/>
    </source>
</evidence>
<sequence>MSPTIYITKWISLIILFFSLEPQIYTQAQQQVPCMFLFGDSLFDNGNNKLLIALSKSNYRPYGIDYRDGPTGRYSNGRVISDFLAELLGFVNPISSFVTARGSDTLRGVNYASGGAGILEESGVVSGFCFAGCSGFVAGRKFLFCVLLHYSWSTVILQLATIVSIRRSERKPIKNGEQDKFLNRESKEETIIEQLGLLENLMQIIYQVCAGAVLLTDIVFWCLLLPFMIGENFQLTLIIGIVHSVNAVFLIIETALNRVRWPYPFLDLSTPLAPLWYLALALVHIPCYGLYVLLTKAKHVSLPRMFPNAFVR</sequence>
<reference evidence="11" key="1">
    <citation type="journal article" date="2024" name="IScience">
        <title>Strigolactones Initiate the Formation of Haustorium-like Structures in Castilleja.</title>
        <authorList>
            <person name="Buerger M."/>
            <person name="Peterson D."/>
            <person name="Chory J."/>
        </authorList>
    </citation>
    <scope>NUCLEOTIDE SEQUENCE [LARGE SCALE GENOMIC DNA]</scope>
</reference>
<dbReference type="AlphaFoldDB" id="A0ABD3BHU5"/>
<dbReference type="Proteomes" id="UP001632038">
    <property type="component" value="Unassembled WGS sequence"/>
</dbReference>
<dbReference type="InterPro" id="IPR051238">
    <property type="entry name" value="GDSL_esterase/lipase"/>
</dbReference>
<accession>A0ABD3BHU5</accession>
<feature type="chain" id="PRO_5044769880" evidence="9">
    <location>
        <begin position="27"/>
        <end position="312"/>
    </location>
</feature>